<feature type="domain" description="Transposase IS200-like" evidence="1">
    <location>
        <begin position="22"/>
        <end position="199"/>
    </location>
</feature>
<dbReference type="InterPro" id="IPR036515">
    <property type="entry name" value="Transposase_17_sf"/>
</dbReference>
<evidence type="ECO:0000313" key="3">
    <source>
        <dbReference type="Proteomes" id="UP001163981"/>
    </source>
</evidence>
<proteinExistence type="predicted"/>
<name>A0ABY6NTC5_9FLAO</name>
<dbReference type="PANTHER" id="PTHR36966">
    <property type="entry name" value="REP-ASSOCIATED TYROSINE TRANSPOSASE"/>
    <property type="match status" value="1"/>
</dbReference>
<sequence length="209" mass="23861">MSAKSGNKFRNGSIRLQHWDYGWDAAYFITICTKDRKHFFGEVQDREMKLSPAGAIANVLWCEILHHAKNVELGELMVMPNHIHGIIILNGNKPPWTMDVNDRPAGSRHALSPQSIPQQFTDGLIDEPSTPESEKTIGQKRFQNQGKNTIFSIVGSYKSAVTKHANRLNLEFGWQSLFFHHIIRDSSSFQNISAYIQNNPRNWKEDNLS</sequence>
<dbReference type="Gene3D" id="3.30.70.1290">
    <property type="entry name" value="Transposase IS200-like"/>
    <property type="match status" value="1"/>
</dbReference>
<dbReference type="EMBL" id="CP069620">
    <property type="protein sequence ID" value="UZH56162.1"/>
    <property type="molecule type" value="Genomic_DNA"/>
</dbReference>
<dbReference type="SMART" id="SM01321">
    <property type="entry name" value="Y1_Tnp"/>
    <property type="match status" value="1"/>
</dbReference>
<gene>
    <name evidence="2" type="ORF">JRG66_04670</name>
</gene>
<dbReference type="Proteomes" id="UP001163981">
    <property type="component" value="Chromosome"/>
</dbReference>
<keyword evidence="3" id="KW-1185">Reference proteome</keyword>
<dbReference type="PANTHER" id="PTHR36966:SF1">
    <property type="entry name" value="REP-ASSOCIATED TYROSINE TRANSPOSASE"/>
    <property type="match status" value="1"/>
</dbReference>
<dbReference type="InterPro" id="IPR002686">
    <property type="entry name" value="Transposase_17"/>
</dbReference>
<evidence type="ECO:0000313" key="2">
    <source>
        <dbReference type="EMBL" id="UZH56162.1"/>
    </source>
</evidence>
<dbReference type="RefSeq" id="WP_265164612.1">
    <property type="nucleotide sequence ID" value="NZ_CP069620.1"/>
</dbReference>
<dbReference type="SUPFAM" id="SSF143422">
    <property type="entry name" value="Transposase IS200-like"/>
    <property type="match status" value="1"/>
</dbReference>
<dbReference type="InterPro" id="IPR052715">
    <property type="entry name" value="RAYT_transposase"/>
</dbReference>
<accession>A0ABY6NTC5</accession>
<protein>
    <submittedName>
        <fullName evidence="2">Transposase</fullName>
    </submittedName>
</protein>
<organism evidence="2 3">
    <name type="scientific">Salinimicrobium tongyeongense</name>
    <dbReference type="NCBI Taxonomy" id="2809707"/>
    <lineage>
        <taxon>Bacteria</taxon>
        <taxon>Pseudomonadati</taxon>
        <taxon>Bacteroidota</taxon>
        <taxon>Flavobacteriia</taxon>
        <taxon>Flavobacteriales</taxon>
        <taxon>Flavobacteriaceae</taxon>
        <taxon>Salinimicrobium</taxon>
    </lineage>
</organism>
<reference evidence="2" key="1">
    <citation type="submission" date="2021-02" db="EMBL/GenBank/DDBJ databases">
        <title>Salinimicrobium sp. nov. isolated from seawater in Tongyeong, Republic of Korea.</title>
        <authorList>
            <person name="Lee S.-J."/>
        </authorList>
    </citation>
    <scope>NUCLEOTIDE SEQUENCE</scope>
    <source>
        <strain evidence="2">HN-2-9-2</strain>
    </source>
</reference>
<evidence type="ECO:0000259" key="1">
    <source>
        <dbReference type="SMART" id="SM01321"/>
    </source>
</evidence>